<reference evidence="1 2" key="1">
    <citation type="journal article" date="2017" name="G3 (Bethesda)">
        <title>First Draft Genome Sequence of the Pathogenic Fungus Lomentospora prolificans (Formerly Scedosporium prolificans).</title>
        <authorList>
            <person name="Luo R."/>
            <person name="Zimin A."/>
            <person name="Workman R."/>
            <person name="Fan Y."/>
            <person name="Pertea G."/>
            <person name="Grossman N."/>
            <person name="Wear M.P."/>
            <person name="Jia B."/>
            <person name="Miller H."/>
            <person name="Casadevall A."/>
            <person name="Timp W."/>
            <person name="Zhang S.X."/>
            <person name="Salzberg S.L."/>
        </authorList>
    </citation>
    <scope>NUCLEOTIDE SEQUENCE [LARGE SCALE GENOMIC DNA]</scope>
    <source>
        <strain evidence="1 2">JHH-5317</strain>
    </source>
</reference>
<evidence type="ECO:0000313" key="1">
    <source>
        <dbReference type="EMBL" id="PKS08631.1"/>
    </source>
</evidence>
<dbReference type="Proteomes" id="UP000233524">
    <property type="component" value="Unassembled WGS sequence"/>
</dbReference>
<evidence type="ECO:0000313" key="2">
    <source>
        <dbReference type="Proteomes" id="UP000233524"/>
    </source>
</evidence>
<dbReference type="OrthoDB" id="3259529at2759"/>
<sequence length="72" mass="7963">MIQVHLNNTAITLCRVLDHAGTQFGIFGGYAVVSEDIDCLGAVTKEQAVQLLNSVDEFSIIPQTRQDYFAYL</sequence>
<dbReference type="AlphaFoldDB" id="A0A2N3N850"/>
<accession>A0A2N3N850</accession>
<dbReference type="VEuPathDB" id="FungiDB:jhhlp_005018"/>
<proteinExistence type="predicted"/>
<name>A0A2N3N850_9PEZI</name>
<protein>
    <submittedName>
        <fullName evidence="1">Uncharacterized protein</fullName>
    </submittedName>
</protein>
<dbReference type="InParanoid" id="A0A2N3N850"/>
<organism evidence="1 2">
    <name type="scientific">Lomentospora prolificans</name>
    <dbReference type="NCBI Taxonomy" id="41688"/>
    <lineage>
        <taxon>Eukaryota</taxon>
        <taxon>Fungi</taxon>
        <taxon>Dikarya</taxon>
        <taxon>Ascomycota</taxon>
        <taxon>Pezizomycotina</taxon>
        <taxon>Sordariomycetes</taxon>
        <taxon>Hypocreomycetidae</taxon>
        <taxon>Microascales</taxon>
        <taxon>Microascaceae</taxon>
        <taxon>Lomentospora</taxon>
    </lineage>
</organism>
<gene>
    <name evidence="1" type="ORF">jhhlp_005018</name>
</gene>
<keyword evidence="2" id="KW-1185">Reference proteome</keyword>
<dbReference type="EMBL" id="NLAX01000095">
    <property type="protein sequence ID" value="PKS08631.1"/>
    <property type="molecule type" value="Genomic_DNA"/>
</dbReference>
<comment type="caution">
    <text evidence="1">The sequence shown here is derived from an EMBL/GenBank/DDBJ whole genome shotgun (WGS) entry which is preliminary data.</text>
</comment>